<keyword evidence="1" id="KW-1133">Transmembrane helix</keyword>
<evidence type="ECO:0000313" key="3">
    <source>
        <dbReference type="Proteomes" id="UP000216151"/>
    </source>
</evidence>
<protein>
    <submittedName>
        <fullName evidence="2">Uncharacterized protein</fullName>
    </submittedName>
</protein>
<keyword evidence="1" id="KW-0812">Transmembrane</keyword>
<proteinExistence type="predicted"/>
<name>A0A269Y243_9PROT</name>
<gene>
    <name evidence="2" type="ORF">B8X00_02875</name>
</gene>
<accession>A0A269Y243</accession>
<dbReference type="AlphaFoldDB" id="A0A269Y243"/>
<evidence type="ECO:0000313" key="2">
    <source>
        <dbReference type="EMBL" id="PAK79637.1"/>
    </source>
</evidence>
<keyword evidence="1" id="KW-0472">Membrane</keyword>
<reference evidence="2 3" key="1">
    <citation type="submission" date="2017-04" db="EMBL/GenBank/DDBJ databases">
        <title>Kefir bacterial isolates.</title>
        <authorList>
            <person name="Kim Y."/>
            <person name="Blasche S."/>
            <person name="Patil K.R."/>
        </authorList>
    </citation>
    <scope>NUCLEOTIDE SEQUENCE [LARGE SCALE GENOMIC DNA]</scope>
    <source>
        <strain evidence="2 3">KR</strain>
    </source>
</reference>
<dbReference type="EMBL" id="NCXK01000001">
    <property type="protein sequence ID" value="PAK79637.1"/>
    <property type="molecule type" value="Genomic_DNA"/>
</dbReference>
<feature type="transmembrane region" description="Helical" evidence="1">
    <location>
        <begin position="32"/>
        <end position="51"/>
    </location>
</feature>
<comment type="caution">
    <text evidence="2">The sequence shown here is derived from an EMBL/GenBank/DDBJ whole genome shotgun (WGS) entry which is preliminary data.</text>
</comment>
<organism evidence="2 3">
    <name type="scientific">Acetobacter fabarum</name>
    <dbReference type="NCBI Taxonomy" id="483199"/>
    <lineage>
        <taxon>Bacteria</taxon>
        <taxon>Pseudomonadati</taxon>
        <taxon>Pseudomonadota</taxon>
        <taxon>Alphaproteobacteria</taxon>
        <taxon>Acetobacterales</taxon>
        <taxon>Acetobacteraceae</taxon>
        <taxon>Acetobacter</taxon>
    </lineage>
</organism>
<keyword evidence="3" id="KW-1185">Reference proteome</keyword>
<sequence length="61" mass="6849">MGGNVLCIVWFYAIATVLENTPNRDSGLNQPVACIFLCVGCVLVAPVPPLWQPRGWWFWKT</sequence>
<evidence type="ECO:0000256" key="1">
    <source>
        <dbReference type="SAM" id="Phobius"/>
    </source>
</evidence>
<dbReference type="Proteomes" id="UP000216151">
    <property type="component" value="Unassembled WGS sequence"/>
</dbReference>